<evidence type="ECO:0000313" key="2">
    <source>
        <dbReference type="EMBL" id="PIR77557.1"/>
    </source>
</evidence>
<reference evidence="3" key="1">
    <citation type="submission" date="2017-09" db="EMBL/GenBank/DDBJ databases">
        <title>Depth-based differentiation of microbial function through sediment-hosted aquifers and enrichment of novel symbionts in the deep terrestrial subsurface.</title>
        <authorList>
            <person name="Probst A.J."/>
            <person name="Ladd B."/>
            <person name="Jarett J.K."/>
            <person name="Geller-Mcgrath D.E."/>
            <person name="Sieber C.M.K."/>
            <person name="Emerson J.B."/>
            <person name="Anantharaman K."/>
            <person name="Thomas B.C."/>
            <person name="Malmstrom R."/>
            <person name="Stieglmeier M."/>
            <person name="Klingl A."/>
            <person name="Woyke T."/>
            <person name="Ryan C.M."/>
            <person name="Banfield J.F."/>
        </authorList>
    </citation>
    <scope>NUCLEOTIDE SEQUENCE [LARGE SCALE GENOMIC DNA]</scope>
</reference>
<accession>A0A2M6P1I2</accession>
<comment type="caution">
    <text evidence="2">The sequence shown here is derived from an EMBL/GenBank/DDBJ whole genome shotgun (WGS) entry which is preliminary data.</text>
</comment>
<dbReference type="EMBL" id="PFBW01000077">
    <property type="protein sequence ID" value="PIR77557.1"/>
    <property type="molecule type" value="Genomic_DNA"/>
</dbReference>
<name>A0A2M6P1I2_9BACT</name>
<keyword evidence="1" id="KW-0472">Membrane</keyword>
<proteinExistence type="predicted"/>
<protein>
    <submittedName>
        <fullName evidence="2">Uncharacterized protein</fullName>
    </submittedName>
</protein>
<evidence type="ECO:0000256" key="1">
    <source>
        <dbReference type="SAM" id="Phobius"/>
    </source>
</evidence>
<dbReference type="Proteomes" id="UP000228528">
    <property type="component" value="Unassembled WGS sequence"/>
</dbReference>
<organism evidence="2 3">
    <name type="scientific">Candidatus Magasanikbacteria bacterium CG10_big_fil_rev_8_21_14_0_10_38_6</name>
    <dbReference type="NCBI Taxonomy" id="1974647"/>
    <lineage>
        <taxon>Bacteria</taxon>
        <taxon>Candidatus Magasanikiibacteriota</taxon>
    </lineage>
</organism>
<sequence length="117" mass="13881">MNIIVLQRIALEFFLDFIYFPIWWYTGGIVYAAKYCINLTLSANDQLAPMLWLKNLLVPMFGQYDWQGRLVSFFMRLVNVIFRELMVFFVGMCACILFVLWLIVPLFVCIMFVLSLR</sequence>
<evidence type="ECO:0000313" key="3">
    <source>
        <dbReference type="Proteomes" id="UP000228528"/>
    </source>
</evidence>
<feature type="transmembrane region" description="Helical" evidence="1">
    <location>
        <begin position="85"/>
        <end position="114"/>
    </location>
</feature>
<gene>
    <name evidence="2" type="ORF">COU30_01775</name>
</gene>
<keyword evidence="1" id="KW-0812">Transmembrane</keyword>
<dbReference type="AlphaFoldDB" id="A0A2M6P1I2"/>
<keyword evidence="1" id="KW-1133">Transmembrane helix</keyword>